<dbReference type="SFLD" id="SFLDG01140">
    <property type="entry name" value="C2.B:_Phosphomannomutase_and_P"/>
    <property type="match status" value="1"/>
</dbReference>
<protein>
    <submittedName>
        <fullName evidence="1">Cof-type HAD-IIB family hydrolase</fullName>
        <ecNumber evidence="1">3.1.3.-</ecNumber>
    </submittedName>
</protein>
<keyword evidence="2" id="KW-1185">Reference proteome</keyword>
<name>A0ABW1S4U3_9LACO</name>
<dbReference type="SFLD" id="SFLDS00003">
    <property type="entry name" value="Haloacid_Dehalogenase"/>
    <property type="match status" value="1"/>
</dbReference>
<evidence type="ECO:0000313" key="1">
    <source>
        <dbReference type="EMBL" id="MFC6182580.1"/>
    </source>
</evidence>
<dbReference type="Proteomes" id="UP001596282">
    <property type="component" value="Unassembled WGS sequence"/>
</dbReference>
<dbReference type="InterPro" id="IPR023214">
    <property type="entry name" value="HAD_sf"/>
</dbReference>
<dbReference type="EC" id="3.1.3.-" evidence="1"/>
<dbReference type="Gene3D" id="3.40.50.1000">
    <property type="entry name" value="HAD superfamily/HAD-like"/>
    <property type="match status" value="1"/>
</dbReference>
<dbReference type="SUPFAM" id="SSF56784">
    <property type="entry name" value="HAD-like"/>
    <property type="match status" value="1"/>
</dbReference>
<evidence type="ECO:0000313" key="2">
    <source>
        <dbReference type="Proteomes" id="UP001596282"/>
    </source>
</evidence>
<keyword evidence="1" id="KW-0378">Hydrolase</keyword>
<dbReference type="NCBIfam" id="TIGR01484">
    <property type="entry name" value="HAD-SF-IIB"/>
    <property type="match status" value="1"/>
</dbReference>
<sequence>MSIQLVAIDVDDTLLTSTHQVLTSTITAVKAAIAQGVKVVLCSGRPLAGVAPYLAQLGIKGADQYVITYNGAITATTSGQVMAQYLIDNAQYRRLTTFATHHQASFNVLDAHSTIYTADHDVNRITVVQAWENNAGLLVRQPDELPTDFQITKGVFGGEKAALDELEPIVRQTFSDELAVIRAGANFLEVLNPVVSKGQALKALMAHLALAPAAVMAIGDEANDLSMFDVAGTAVAMANGSWLAREHADIVTKSNDDGGIAAAFAQVIFNEAVDKLQK</sequence>
<dbReference type="Pfam" id="PF08282">
    <property type="entry name" value="Hydrolase_3"/>
    <property type="match status" value="1"/>
</dbReference>
<dbReference type="InterPro" id="IPR036412">
    <property type="entry name" value="HAD-like_sf"/>
</dbReference>
<comment type="caution">
    <text evidence="1">The sequence shown here is derived from an EMBL/GenBank/DDBJ whole genome shotgun (WGS) entry which is preliminary data.</text>
</comment>
<accession>A0ABW1S4U3</accession>
<dbReference type="InterPro" id="IPR006379">
    <property type="entry name" value="HAD-SF_hydro_IIB"/>
</dbReference>
<reference evidence="2" key="1">
    <citation type="journal article" date="2019" name="Int. J. Syst. Evol. Microbiol.">
        <title>The Global Catalogue of Microorganisms (GCM) 10K type strain sequencing project: providing services to taxonomists for standard genome sequencing and annotation.</title>
        <authorList>
            <consortium name="The Broad Institute Genomics Platform"/>
            <consortium name="The Broad Institute Genome Sequencing Center for Infectious Disease"/>
            <person name="Wu L."/>
            <person name="Ma J."/>
        </authorList>
    </citation>
    <scope>NUCLEOTIDE SEQUENCE [LARGE SCALE GENOMIC DNA]</scope>
    <source>
        <strain evidence="2">CCM 8933</strain>
    </source>
</reference>
<organism evidence="1 2">
    <name type="scientific">Lactiplantibacillus daowaiensis</name>
    <dbReference type="NCBI Taxonomy" id="2559918"/>
    <lineage>
        <taxon>Bacteria</taxon>
        <taxon>Bacillati</taxon>
        <taxon>Bacillota</taxon>
        <taxon>Bacilli</taxon>
        <taxon>Lactobacillales</taxon>
        <taxon>Lactobacillaceae</taxon>
        <taxon>Lactiplantibacillus</taxon>
    </lineage>
</organism>
<dbReference type="EMBL" id="JBHSSC010000045">
    <property type="protein sequence ID" value="MFC6182580.1"/>
    <property type="molecule type" value="Genomic_DNA"/>
</dbReference>
<dbReference type="CDD" id="cd07516">
    <property type="entry name" value="HAD_Pase"/>
    <property type="match status" value="1"/>
</dbReference>
<proteinExistence type="predicted"/>
<gene>
    <name evidence="1" type="ORF">ACFP5Y_15175</name>
</gene>
<dbReference type="SFLD" id="SFLDG01144">
    <property type="entry name" value="C2.B.4:_PGP_Like"/>
    <property type="match status" value="1"/>
</dbReference>
<dbReference type="RefSeq" id="WP_137627186.1">
    <property type="nucleotide sequence ID" value="NZ_BJDJ01000001.1"/>
</dbReference>
<dbReference type="InterPro" id="IPR000150">
    <property type="entry name" value="Cof"/>
</dbReference>
<dbReference type="GO" id="GO:0016787">
    <property type="term" value="F:hydrolase activity"/>
    <property type="evidence" value="ECO:0007669"/>
    <property type="project" value="UniProtKB-KW"/>
</dbReference>
<dbReference type="Gene3D" id="3.30.1240.10">
    <property type="match status" value="1"/>
</dbReference>
<dbReference type="PANTHER" id="PTHR10000">
    <property type="entry name" value="PHOSPHOSERINE PHOSPHATASE"/>
    <property type="match status" value="1"/>
</dbReference>
<dbReference type="PANTHER" id="PTHR10000:SF8">
    <property type="entry name" value="HAD SUPERFAMILY HYDROLASE-LIKE, TYPE 3"/>
    <property type="match status" value="1"/>
</dbReference>
<dbReference type="NCBIfam" id="TIGR00099">
    <property type="entry name" value="Cof-subfamily"/>
    <property type="match status" value="1"/>
</dbReference>